<reference evidence="2 4" key="2">
    <citation type="submission" date="2015-12" db="EMBL/GenBank/DDBJ databases">
        <authorList>
            <person name="Lauer A."/>
            <person name="Humrighouse B."/>
            <person name="Loparev V."/>
            <person name="Shewmaker P.L."/>
            <person name="Whitney A.M."/>
            <person name="McLaughlin R.W."/>
        </authorList>
    </citation>
    <scope>NUCLEOTIDE SEQUENCE [LARGE SCALE GENOMIC DNA]</scope>
    <source>
        <strain evidence="2 4">LMG 23085</strain>
    </source>
</reference>
<reference evidence="3 5" key="1">
    <citation type="submission" date="2014-12" db="EMBL/GenBank/DDBJ databases">
        <title>Draft genome sequences of 29 type strains of Enterococci.</title>
        <authorList>
            <person name="Zhong Z."/>
            <person name="Sun Z."/>
            <person name="Liu W."/>
            <person name="Zhang W."/>
            <person name="Zhang H."/>
        </authorList>
    </citation>
    <scope>NUCLEOTIDE SEQUENCE [LARGE SCALE GENOMIC DNA]</scope>
    <source>
        <strain evidence="3 5">DSM 22801</strain>
    </source>
</reference>
<dbReference type="KEGG" id="ess:ATZ33_15550"/>
<keyword evidence="1" id="KW-0812">Transmembrane</keyword>
<dbReference type="EMBL" id="CP013614">
    <property type="protein sequence ID" value="ALS02740.1"/>
    <property type="molecule type" value="Genomic_DNA"/>
</dbReference>
<keyword evidence="1" id="KW-0472">Membrane</keyword>
<proteinExistence type="predicted"/>
<feature type="transmembrane region" description="Helical" evidence="1">
    <location>
        <begin position="28"/>
        <end position="51"/>
    </location>
</feature>
<organism evidence="3 5">
    <name type="scientific">Enterococcus silesiacus</name>
    <dbReference type="NCBI Taxonomy" id="332949"/>
    <lineage>
        <taxon>Bacteria</taxon>
        <taxon>Bacillati</taxon>
        <taxon>Bacillota</taxon>
        <taxon>Bacilli</taxon>
        <taxon>Lactobacillales</taxon>
        <taxon>Enterococcaceae</taxon>
        <taxon>Enterococcus</taxon>
    </lineage>
</organism>
<evidence type="ECO:0000256" key="1">
    <source>
        <dbReference type="SAM" id="Phobius"/>
    </source>
</evidence>
<evidence type="ECO:0000313" key="4">
    <source>
        <dbReference type="Proteomes" id="UP000065511"/>
    </source>
</evidence>
<dbReference type="Proteomes" id="UP000183039">
    <property type="component" value="Unassembled WGS sequence"/>
</dbReference>
<dbReference type="Proteomes" id="UP000065511">
    <property type="component" value="Chromosome"/>
</dbReference>
<evidence type="ECO:0000313" key="5">
    <source>
        <dbReference type="Proteomes" id="UP000183039"/>
    </source>
</evidence>
<dbReference type="EMBL" id="JXLC01000037">
    <property type="protein sequence ID" value="OJG85480.1"/>
    <property type="molecule type" value="Genomic_DNA"/>
</dbReference>
<sequence length="155" mass="17811">MNSELLIIELLSVKETIIQQYQKTYKHVLWVVSGLFLLSSLFFFGISTLVYQQRRTIAHSSFSLYKLETLYHSALGIGCLLALIYLVLVFVYLGKLFSLTTNFTVWLEKQAHKMLLEVPRGQDAEYYYLASPQGKEILVKKHPADCSQPLSMIKV</sequence>
<dbReference type="AlphaFoldDB" id="A0A0S3KEV2"/>
<keyword evidence="4" id="KW-1185">Reference proteome</keyword>
<protein>
    <recommendedName>
        <fullName evidence="6">ABC transporter permease</fullName>
    </recommendedName>
</protein>
<evidence type="ECO:0000313" key="2">
    <source>
        <dbReference type="EMBL" id="ALS02740.1"/>
    </source>
</evidence>
<keyword evidence="1" id="KW-1133">Transmembrane helix</keyword>
<evidence type="ECO:0008006" key="6">
    <source>
        <dbReference type="Google" id="ProtNLM"/>
    </source>
</evidence>
<evidence type="ECO:0000313" key="3">
    <source>
        <dbReference type="EMBL" id="OJG85480.1"/>
    </source>
</evidence>
<gene>
    <name evidence="2" type="ORF">ATZ33_15550</name>
    <name evidence="3" type="ORF">RV15_GL002545</name>
</gene>
<dbReference type="RefSeq" id="WP_083429233.1">
    <property type="nucleotide sequence ID" value="NZ_JXLC01000037.1"/>
</dbReference>
<name>A0A0S3KEV2_9ENTE</name>
<accession>A0A0S3KEV2</accession>
<feature type="transmembrane region" description="Helical" evidence="1">
    <location>
        <begin position="71"/>
        <end position="93"/>
    </location>
</feature>